<evidence type="ECO:0000313" key="3">
    <source>
        <dbReference type="EMBL" id="KAF0134562.1"/>
    </source>
</evidence>
<proteinExistence type="predicted"/>
<dbReference type="InterPro" id="IPR041682">
    <property type="entry name" value="AAA_14"/>
</dbReference>
<sequence>MFNRSVEKNLLEWKNKKNRKPLVLRGARQTGKTTIVRKFAKQFNSFIELNLEKDAIRQIFNEVKDIKDIVQSIEGLSNSKIMPKETLLFLDEIQNSVTAIKLLRYFYEEMPDLHIISAGSLLEVRMKTEGWSFPVGRVEFLYLYPVTFEEFLAALNEKILLESLNECSLEKPMPLPLQEKAFDLLADYMIVGGMPEMVSEYLSNKNFTSIRQLQEELILSIKEDFAKYSNHSEVEFMKLVWDKAPTEIGKRIKYSNLAGSYSAAKNISKAFDILHEAMLVERIFPTVCFRPPLIKKIKAAPKLAFLDVGLCTHALKLTKDQVKQNFMSPVYGGALFESFISQELLALNFDNRNTLYFWIREEKGATSELDFLIQINNQLIPIEVKSGGHGSLKSLHQFLYRSKTNLGIRLYNGVLQSDNLSVKLPNGENINYKLLSVPIYLIFRLKYLILSKI</sequence>
<dbReference type="Pfam" id="PF13173">
    <property type="entry name" value="AAA_14"/>
    <property type="match status" value="1"/>
</dbReference>
<feature type="domain" description="DUF4143" evidence="2">
    <location>
        <begin position="223"/>
        <end position="387"/>
    </location>
</feature>
<dbReference type="Pfam" id="PF13635">
    <property type="entry name" value="DUF4143"/>
    <property type="match status" value="1"/>
</dbReference>
<dbReference type="Gene3D" id="3.40.50.300">
    <property type="entry name" value="P-loop containing nucleotide triphosphate hydrolases"/>
    <property type="match status" value="1"/>
</dbReference>
<dbReference type="InterPro" id="IPR027417">
    <property type="entry name" value="P-loop_NTPase"/>
</dbReference>
<comment type="caution">
    <text evidence="3">The sequence shown here is derived from an EMBL/GenBank/DDBJ whole genome shotgun (WGS) entry which is preliminary data.</text>
</comment>
<dbReference type="AlphaFoldDB" id="A0A833L1J5"/>
<evidence type="ECO:0000259" key="2">
    <source>
        <dbReference type="Pfam" id="PF13635"/>
    </source>
</evidence>
<dbReference type="PANTHER" id="PTHR33295:SF7">
    <property type="entry name" value="ATPASE"/>
    <property type="match status" value="1"/>
</dbReference>
<dbReference type="SUPFAM" id="SSF52540">
    <property type="entry name" value="P-loop containing nucleoside triphosphate hydrolases"/>
    <property type="match status" value="1"/>
</dbReference>
<organism evidence="3 4">
    <name type="scientific">Candidatus Saganbacteria bacterium</name>
    <dbReference type="NCBI Taxonomy" id="2575572"/>
    <lineage>
        <taxon>Bacteria</taxon>
        <taxon>Bacillati</taxon>
        <taxon>Saganbacteria</taxon>
    </lineage>
</organism>
<feature type="domain" description="AAA" evidence="1">
    <location>
        <begin position="18"/>
        <end position="152"/>
    </location>
</feature>
<dbReference type="EMBL" id="WPAF01000007">
    <property type="protein sequence ID" value="KAF0134562.1"/>
    <property type="molecule type" value="Genomic_DNA"/>
</dbReference>
<dbReference type="InterPro" id="IPR011335">
    <property type="entry name" value="Restrct_endonuc-II-like"/>
</dbReference>
<evidence type="ECO:0000313" key="4">
    <source>
        <dbReference type="Proteomes" id="UP000488506"/>
    </source>
</evidence>
<accession>A0A833L1J5</accession>
<dbReference type="PANTHER" id="PTHR33295">
    <property type="entry name" value="ATPASE"/>
    <property type="match status" value="1"/>
</dbReference>
<dbReference type="Proteomes" id="UP000488506">
    <property type="component" value="Unassembled WGS sequence"/>
</dbReference>
<evidence type="ECO:0000259" key="1">
    <source>
        <dbReference type="Pfam" id="PF13173"/>
    </source>
</evidence>
<protein>
    <submittedName>
        <fullName evidence="3">Putative ATPase (AAA+ superfamily)</fullName>
    </submittedName>
</protein>
<dbReference type="SUPFAM" id="SSF52980">
    <property type="entry name" value="Restriction endonuclease-like"/>
    <property type="match status" value="1"/>
</dbReference>
<gene>
    <name evidence="3" type="ORF">FD145_580</name>
</gene>
<dbReference type="InterPro" id="IPR025420">
    <property type="entry name" value="DUF4143"/>
</dbReference>
<name>A0A833L1J5_UNCSA</name>
<reference evidence="3 4" key="1">
    <citation type="submission" date="2019-12" db="EMBL/GenBank/DDBJ databases">
        <authorList>
            <person name="Wolfe R."/>
            <person name="Danczak R."/>
            <person name="Wilkins M."/>
        </authorList>
    </citation>
    <scope>NUCLEOTIDE SEQUENCE [LARGE SCALE GENOMIC DNA]</scope>
    <source>
        <strain evidence="3">X2_MaxBin.013</strain>
    </source>
</reference>